<dbReference type="GO" id="GO:0003677">
    <property type="term" value="F:DNA binding"/>
    <property type="evidence" value="ECO:0007669"/>
    <property type="project" value="UniProtKB-KW"/>
</dbReference>
<dbReference type="Pfam" id="PF08281">
    <property type="entry name" value="Sigma70_r4_2"/>
    <property type="match status" value="1"/>
</dbReference>
<feature type="domain" description="RNA polymerase sigma factor 70 region 4 type 2" evidence="7">
    <location>
        <begin position="116"/>
        <end position="164"/>
    </location>
</feature>
<evidence type="ECO:0000313" key="8">
    <source>
        <dbReference type="EMBL" id="SDC58180.1"/>
    </source>
</evidence>
<dbReference type="OrthoDB" id="941544at2"/>
<dbReference type="PANTHER" id="PTHR43133">
    <property type="entry name" value="RNA POLYMERASE ECF-TYPE SIGMA FACTO"/>
    <property type="match status" value="1"/>
</dbReference>
<dbReference type="Proteomes" id="UP000199060">
    <property type="component" value="Unassembled WGS sequence"/>
</dbReference>
<dbReference type="InterPro" id="IPR014284">
    <property type="entry name" value="RNA_pol_sigma-70_dom"/>
</dbReference>
<keyword evidence="2" id="KW-0805">Transcription regulation</keyword>
<dbReference type="EMBL" id="FNAC01000002">
    <property type="protein sequence ID" value="SDC58180.1"/>
    <property type="molecule type" value="Genomic_DNA"/>
</dbReference>
<keyword evidence="5" id="KW-0804">Transcription</keyword>
<dbReference type="InterPro" id="IPR036388">
    <property type="entry name" value="WH-like_DNA-bd_sf"/>
</dbReference>
<evidence type="ECO:0000256" key="4">
    <source>
        <dbReference type="ARBA" id="ARBA00023125"/>
    </source>
</evidence>
<protein>
    <submittedName>
        <fullName evidence="8">RNA polymerase sigma-70 factor, ECF subfamily</fullName>
    </submittedName>
</protein>
<dbReference type="NCBIfam" id="TIGR02937">
    <property type="entry name" value="sigma70-ECF"/>
    <property type="match status" value="1"/>
</dbReference>
<comment type="similarity">
    <text evidence="1">Belongs to the sigma-70 factor family. ECF subfamily.</text>
</comment>
<dbReference type="Pfam" id="PF04542">
    <property type="entry name" value="Sigma70_r2"/>
    <property type="match status" value="1"/>
</dbReference>
<dbReference type="InterPro" id="IPR013325">
    <property type="entry name" value="RNA_pol_sigma_r2"/>
</dbReference>
<dbReference type="SUPFAM" id="SSF88946">
    <property type="entry name" value="Sigma2 domain of RNA polymerase sigma factors"/>
    <property type="match status" value="1"/>
</dbReference>
<evidence type="ECO:0000256" key="5">
    <source>
        <dbReference type="ARBA" id="ARBA00023163"/>
    </source>
</evidence>
<dbReference type="AlphaFoldDB" id="A0A1G6MRL1"/>
<dbReference type="InterPro" id="IPR007627">
    <property type="entry name" value="RNA_pol_sigma70_r2"/>
</dbReference>
<dbReference type="GO" id="GO:0006352">
    <property type="term" value="P:DNA-templated transcription initiation"/>
    <property type="evidence" value="ECO:0007669"/>
    <property type="project" value="InterPro"/>
</dbReference>
<gene>
    <name evidence="8" type="ORF">SAMN04488104_100225</name>
</gene>
<dbReference type="PANTHER" id="PTHR43133:SF8">
    <property type="entry name" value="RNA POLYMERASE SIGMA FACTOR HI_1459-RELATED"/>
    <property type="match status" value="1"/>
</dbReference>
<dbReference type="STRING" id="686796.SAMN04488104_100225"/>
<evidence type="ECO:0000259" key="6">
    <source>
        <dbReference type="Pfam" id="PF04542"/>
    </source>
</evidence>
<dbReference type="RefSeq" id="WP_139162640.1">
    <property type="nucleotide sequence ID" value="NZ_FNAC01000002.1"/>
</dbReference>
<dbReference type="GO" id="GO:0016987">
    <property type="term" value="F:sigma factor activity"/>
    <property type="evidence" value="ECO:0007669"/>
    <property type="project" value="UniProtKB-KW"/>
</dbReference>
<dbReference type="CDD" id="cd06171">
    <property type="entry name" value="Sigma70_r4"/>
    <property type="match status" value="1"/>
</dbReference>
<keyword evidence="3" id="KW-0731">Sigma factor</keyword>
<feature type="domain" description="RNA polymerase sigma-70 region 2" evidence="6">
    <location>
        <begin position="21"/>
        <end position="89"/>
    </location>
</feature>
<keyword evidence="4" id="KW-0238">DNA-binding</keyword>
<dbReference type="Gene3D" id="1.10.1740.10">
    <property type="match status" value="1"/>
</dbReference>
<keyword evidence="9" id="KW-1185">Reference proteome</keyword>
<proteinExistence type="inferred from homology"/>
<dbReference type="InterPro" id="IPR013249">
    <property type="entry name" value="RNA_pol_sigma70_r4_t2"/>
</dbReference>
<dbReference type="Gene3D" id="1.10.10.10">
    <property type="entry name" value="Winged helix-like DNA-binding domain superfamily/Winged helix DNA-binding domain"/>
    <property type="match status" value="1"/>
</dbReference>
<name>A0A1G6MRL1_9BACT</name>
<sequence>MQEKIINKAREGDQKAHRAIFDCYARQMFLLCLRYVKIQEDAEDLLSTGFTKAFANLDSFEARGIASFEAWLKRILINECLMFLRKQNKAPLMVEPDETLISTHEDIMDTLSADTLFELILHLPEGYRTVFNLYEIEGYSHKEIAEKMGVTVGTSKSQLSKAKAVLKEMIIKKGLNYAS</sequence>
<evidence type="ECO:0000256" key="1">
    <source>
        <dbReference type="ARBA" id="ARBA00010641"/>
    </source>
</evidence>
<evidence type="ECO:0000259" key="7">
    <source>
        <dbReference type="Pfam" id="PF08281"/>
    </source>
</evidence>
<dbReference type="InterPro" id="IPR039425">
    <property type="entry name" value="RNA_pol_sigma-70-like"/>
</dbReference>
<dbReference type="InterPro" id="IPR013324">
    <property type="entry name" value="RNA_pol_sigma_r3/r4-like"/>
</dbReference>
<accession>A0A1G6MRL1</accession>
<organism evidence="8 9">
    <name type="scientific">Algoriphagus faecimaris</name>
    <dbReference type="NCBI Taxonomy" id="686796"/>
    <lineage>
        <taxon>Bacteria</taxon>
        <taxon>Pseudomonadati</taxon>
        <taxon>Bacteroidota</taxon>
        <taxon>Cytophagia</taxon>
        <taxon>Cytophagales</taxon>
        <taxon>Cyclobacteriaceae</taxon>
        <taxon>Algoriphagus</taxon>
    </lineage>
</organism>
<dbReference type="SUPFAM" id="SSF88659">
    <property type="entry name" value="Sigma3 and sigma4 domains of RNA polymerase sigma factors"/>
    <property type="match status" value="1"/>
</dbReference>
<evidence type="ECO:0000256" key="2">
    <source>
        <dbReference type="ARBA" id="ARBA00023015"/>
    </source>
</evidence>
<evidence type="ECO:0000256" key="3">
    <source>
        <dbReference type="ARBA" id="ARBA00023082"/>
    </source>
</evidence>
<evidence type="ECO:0000313" key="9">
    <source>
        <dbReference type="Proteomes" id="UP000199060"/>
    </source>
</evidence>
<reference evidence="9" key="1">
    <citation type="submission" date="2016-10" db="EMBL/GenBank/DDBJ databases">
        <authorList>
            <person name="Varghese N."/>
            <person name="Submissions S."/>
        </authorList>
    </citation>
    <scope>NUCLEOTIDE SEQUENCE [LARGE SCALE GENOMIC DNA]</scope>
    <source>
        <strain evidence="9">DSM 23095</strain>
    </source>
</reference>